<evidence type="ECO:0000313" key="1">
    <source>
        <dbReference type="EMBL" id="CCQ59721.1"/>
    </source>
</evidence>
<name>T2J3I9_CROWT</name>
<protein>
    <submittedName>
        <fullName evidence="1">Uncharacterized protein</fullName>
    </submittedName>
</protein>
<gene>
    <name evidence="1" type="ORF">CWATWH0401_1311</name>
</gene>
<dbReference type="Proteomes" id="UP000018198">
    <property type="component" value="Unassembled WGS sequence"/>
</dbReference>
<comment type="caution">
    <text evidence="1">The sequence shown here is derived from an EMBL/GenBank/DDBJ whole genome shotgun (WGS) entry which is preliminary data.</text>
</comment>
<reference evidence="1 2" key="2">
    <citation type="submission" date="2013-09" db="EMBL/GenBank/DDBJ databases">
        <title>Whole genome comparison of six Crocosphaera watsonii strains with differing phenotypes.</title>
        <authorList>
            <person name="Bench S.R."/>
            <person name="Heller P."/>
            <person name="Frank I."/>
            <person name="Arciniega M."/>
            <person name="Shilova I.N."/>
            <person name="Zehr J.P."/>
        </authorList>
    </citation>
    <scope>NUCLEOTIDE SEQUENCE [LARGE SCALE GENOMIC DNA]</scope>
    <source>
        <strain evidence="1 2">WH 0401</strain>
    </source>
</reference>
<evidence type="ECO:0000313" key="2">
    <source>
        <dbReference type="Proteomes" id="UP000018198"/>
    </source>
</evidence>
<sequence>MVSQGIYTLANDVVYDQLIALLNSIEIHVSSYFPFVLFLTMTV</sequence>
<accession>T2J3I9</accession>
<dbReference type="EMBL" id="CAQM01000028">
    <property type="protein sequence ID" value="CCQ59721.1"/>
    <property type="molecule type" value="Genomic_DNA"/>
</dbReference>
<organism evidence="1 2">
    <name type="scientific">Crocosphaera watsonii WH 0401</name>
    <dbReference type="NCBI Taxonomy" id="555881"/>
    <lineage>
        <taxon>Bacteria</taxon>
        <taxon>Bacillati</taxon>
        <taxon>Cyanobacteriota</taxon>
        <taxon>Cyanophyceae</taxon>
        <taxon>Oscillatoriophycideae</taxon>
        <taxon>Chroococcales</taxon>
        <taxon>Aphanothecaceae</taxon>
        <taxon>Crocosphaera</taxon>
    </lineage>
</organism>
<reference evidence="1 2" key="1">
    <citation type="submission" date="2013-01" db="EMBL/GenBank/DDBJ databases">
        <authorList>
            <person name="Bench S."/>
        </authorList>
    </citation>
    <scope>NUCLEOTIDE SEQUENCE [LARGE SCALE GENOMIC DNA]</scope>
    <source>
        <strain evidence="1 2">WH 0401</strain>
    </source>
</reference>
<proteinExistence type="predicted"/>
<dbReference type="AlphaFoldDB" id="T2J3I9"/>